<dbReference type="PROSITE" id="PS00463">
    <property type="entry name" value="ZN2_CY6_FUNGAL_1"/>
    <property type="match status" value="1"/>
</dbReference>
<dbReference type="CDD" id="cd00067">
    <property type="entry name" value="GAL4"/>
    <property type="match status" value="1"/>
</dbReference>
<organism evidence="3 4">
    <name type="scientific">Colletotrichum salicis</name>
    <dbReference type="NCBI Taxonomy" id="1209931"/>
    <lineage>
        <taxon>Eukaryota</taxon>
        <taxon>Fungi</taxon>
        <taxon>Dikarya</taxon>
        <taxon>Ascomycota</taxon>
        <taxon>Pezizomycotina</taxon>
        <taxon>Sordariomycetes</taxon>
        <taxon>Hypocreomycetidae</taxon>
        <taxon>Glomerellales</taxon>
        <taxon>Glomerellaceae</taxon>
        <taxon>Colletotrichum</taxon>
        <taxon>Colletotrichum acutatum species complex</taxon>
    </lineage>
</organism>
<accession>A0A135V8T5</accession>
<dbReference type="GO" id="GO:0000981">
    <property type="term" value="F:DNA-binding transcription factor activity, RNA polymerase II-specific"/>
    <property type="evidence" value="ECO:0007669"/>
    <property type="project" value="InterPro"/>
</dbReference>
<keyword evidence="4" id="KW-1185">Reference proteome</keyword>
<dbReference type="InterPro" id="IPR036864">
    <property type="entry name" value="Zn2-C6_fun-type_DNA-bd_sf"/>
</dbReference>
<evidence type="ECO:0000313" key="3">
    <source>
        <dbReference type="EMBL" id="KXH68901.1"/>
    </source>
</evidence>
<reference evidence="3 4" key="1">
    <citation type="submission" date="2014-02" db="EMBL/GenBank/DDBJ databases">
        <title>The genome sequence of Colletotrichum salicis CBS 607.94.</title>
        <authorList>
            <person name="Baroncelli R."/>
            <person name="Thon M.R."/>
        </authorList>
    </citation>
    <scope>NUCLEOTIDE SEQUENCE [LARGE SCALE GENOMIC DNA]</scope>
    <source>
        <strain evidence="3 4">CBS 607.94</strain>
    </source>
</reference>
<dbReference type="OrthoDB" id="4161332at2759"/>
<gene>
    <name evidence="3" type="ORF">CSAL01_04050</name>
</gene>
<proteinExistence type="predicted"/>
<name>A0A135V8T5_9PEZI</name>
<dbReference type="Gene3D" id="4.10.240.10">
    <property type="entry name" value="Zn(2)-C6 fungal-type DNA-binding domain"/>
    <property type="match status" value="1"/>
</dbReference>
<protein>
    <recommendedName>
        <fullName evidence="2">Zn(2)-C6 fungal-type domain-containing protein</fullName>
    </recommendedName>
</protein>
<dbReference type="PROSITE" id="PS50048">
    <property type="entry name" value="ZN2_CY6_FUNGAL_2"/>
    <property type="match status" value="1"/>
</dbReference>
<dbReference type="CDD" id="cd12148">
    <property type="entry name" value="fungal_TF_MHR"/>
    <property type="match status" value="1"/>
</dbReference>
<dbReference type="PANTHER" id="PTHR47425">
    <property type="entry name" value="FARB-RELATED"/>
    <property type="match status" value="1"/>
</dbReference>
<evidence type="ECO:0000259" key="2">
    <source>
        <dbReference type="PROSITE" id="PS50048"/>
    </source>
</evidence>
<sequence length="174" mass="19758">MVEPPAKRRASKACTGCRARKTRCDGLQVGHPCTECRAEGYECEIKARKSRLGKKAFNSSHAGVWQRTTAAQSEYILRQQVPYFNLFWTLKSCDQPELSKKDKEQASAGFLTKTYIFLVRKGAMDLPTKEHLDECISTYFTCFHPTFPVVDKANFKKAYGDVEYEDLAQGRARA</sequence>
<keyword evidence="1" id="KW-0539">Nucleus</keyword>
<dbReference type="EMBL" id="JFFI01000201">
    <property type="protein sequence ID" value="KXH68901.1"/>
    <property type="molecule type" value="Genomic_DNA"/>
</dbReference>
<dbReference type="InterPro" id="IPR052761">
    <property type="entry name" value="Fungal_Detox/Toxin_TFs"/>
</dbReference>
<dbReference type="AlphaFoldDB" id="A0A135V8T5"/>
<dbReference type="InterPro" id="IPR001138">
    <property type="entry name" value="Zn2Cys6_DnaBD"/>
</dbReference>
<dbReference type="SMART" id="SM00066">
    <property type="entry name" value="GAL4"/>
    <property type="match status" value="1"/>
</dbReference>
<evidence type="ECO:0000313" key="4">
    <source>
        <dbReference type="Proteomes" id="UP000070121"/>
    </source>
</evidence>
<dbReference type="PANTHER" id="PTHR47425:SF2">
    <property type="entry name" value="FARB-RELATED"/>
    <property type="match status" value="1"/>
</dbReference>
<feature type="domain" description="Zn(2)-C6 fungal-type" evidence="2">
    <location>
        <begin position="13"/>
        <end position="45"/>
    </location>
</feature>
<evidence type="ECO:0000256" key="1">
    <source>
        <dbReference type="ARBA" id="ARBA00023242"/>
    </source>
</evidence>
<comment type="caution">
    <text evidence="3">The sequence shown here is derived from an EMBL/GenBank/DDBJ whole genome shotgun (WGS) entry which is preliminary data.</text>
</comment>
<dbReference type="Proteomes" id="UP000070121">
    <property type="component" value="Unassembled WGS sequence"/>
</dbReference>
<dbReference type="GO" id="GO:0008270">
    <property type="term" value="F:zinc ion binding"/>
    <property type="evidence" value="ECO:0007669"/>
    <property type="project" value="InterPro"/>
</dbReference>
<dbReference type="Pfam" id="PF00172">
    <property type="entry name" value="Zn_clus"/>
    <property type="match status" value="1"/>
</dbReference>
<dbReference type="SUPFAM" id="SSF57701">
    <property type="entry name" value="Zn2/Cys6 DNA-binding domain"/>
    <property type="match status" value="1"/>
</dbReference>